<sequence length="681" mass="74999">MASAAGNSQCGADAETLAVVADCWVKIHPTPETNLFREILLGELGYTEGQGVYSVVRSSEAATRQLQATIFYTLINATTYQDLEADWRLHVKSRRLEPENLVRRYRDVDEPEIAGIAERVFDTWRRTLQTTLLDFAHGLVGCFTLGNPSSPTSFSKYIDWLTCLGLVPVMRKARPGGVARRLEAFLAQHTLPNHLTTVAGLIERARPVLEDLALALDSSSIADYDRTEIFYNFRRGEWRVRDLITGLRGECLVLWPPFWSNDRLLFDSPLQRLSSEVSACHSLREHAHVCRLINTAPIKVLLGRKSESERGAAGAARLVSRALGEDDENKAGSAAARLVRLIINMKSMRHVGDINNTIRSYLDEAGGHLIDNASVDSALPGFGKGGKSAASQGSGAKQQLQQAFQTSIVNNINGMLEGYINNLFSTIERLRETNADLAARLEAQEHETQKTKLDALDQAQRVADRAVPCPGRGGGKAMGGVSGRGRGGPAPKLDYDIIDVSKAMDDDSYVANSFQHQYIPAYAQDLERLSRLWEHELVRCFKIARHTNNQGQETSISYSSGAIALFVAPFFSAVLQTPAVGALITGPDVLLGEEELWESIFKKTRLQTYLVDLAALFVADVQHATVQQEAAKIGPGYERSRSRSPLPPSAPPSPPPKPPTPAPHRHGRRSPKRQRDGRRRS</sequence>
<dbReference type="InterPro" id="IPR002660">
    <property type="entry name" value="Herpes_Portal"/>
</dbReference>
<evidence type="ECO:0000256" key="2">
    <source>
        <dbReference type="ARBA" id="ARBA00022612"/>
    </source>
</evidence>
<name>A0A510J6M0_9ALPH</name>
<evidence type="ECO:0000256" key="5">
    <source>
        <dbReference type="SAM" id="Coils"/>
    </source>
</evidence>
<feature type="compositionally biased region" description="Pro residues" evidence="6">
    <location>
        <begin position="645"/>
        <end position="662"/>
    </location>
</feature>
<feature type="coiled-coil region" evidence="5">
    <location>
        <begin position="420"/>
        <end position="447"/>
    </location>
</feature>
<feature type="compositionally biased region" description="Basic residues" evidence="6">
    <location>
        <begin position="663"/>
        <end position="681"/>
    </location>
</feature>
<dbReference type="GeneID" id="80540228"/>
<dbReference type="RefSeq" id="YP_010801487.1">
    <property type="nucleotide sequence ID" value="NC_076965.1"/>
</dbReference>
<evidence type="ECO:0000256" key="6">
    <source>
        <dbReference type="SAM" id="MobiDB-lite"/>
    </source>
</evidence>
<dbReference type="KEGG" id="vg:80540228"/>
<gene>
    <name evidence="7" type="primary">UL6</name>
</gene>
<keyword evidence="4" id="KW-0231">Viral genome packaging</keyword>
<dbReference type="EMBL" id="LC492974">
    <property type="protein sequence ID" value="BBM13178.1"/>
    <property type="molecule type" value="Genomic_DNA"/>
</dbReference>
<dbReference type="Proteomes" id="UP001143588">
    <property type="component" value="Segment"/>
</dbReference>
<accession>A0A510J6M0</accession>
<feature type="region of interest" description="Disordered" evidence="6">
    <location>
        <begin position="630"/>
        <end position="681"/>
    </location>
</feature>
<evidence type="ECO:0000256" key="4">
    <source>
        <dbReference type="ARBA" id="ARBA00023219"/>
    </source>
</evidence>
<evidence type="ECO:0000256" key="3">
    <source>
        <dbReference type="ARBA" id="ARBA00022844"/>
    </source>
</evidence>
<keyword evidence="2" id="KW-1188">Viral release from host cell</keyword>
<feature type="compositionally biased region" description="Gly residues" evidence="6">
    <location>
        <begin position="471"/>
        <end position="487"/>
    </location>
</feature>
<keyword evidence="1" id="KW-1048">Host nucleus</keyword>
<keyword evidence="3" id="KW-0946">Virion</keyword>
<keyword evidence="8" id="KW-1185">Reference proteome</keyword>
<proteinExistence type="inferred from homology"/>
<evidence type="ECO:0000256" key="1">
    <source>
        <dbReference type="ARBA" id="ARBA00022562"/>
    </source>
</evidence>
<protein>
    <submittedName>
        <fullName evidence="7">Capsid portal protein</fullName>
    </submittedName>
</protein>
<dbReference type="Pfam" id="PF01763">
    <property type="entry name" value="Herpes_UL6"/>
    <property type="match status" value="1"/>
</dbReference>
<keyword evidence="5" id="KW-0175">Coiled coil</keyword>
<dbReference type="GO" id="GO:0044423">
    <property type="term" value="C:virion component"/>
    <property type="evidence" value="ECO:0007669"/>
    <property type="project" value="UniProtKB-KW"/>
</dbReference>
<dbReference type="HAMAP" id="MF_04012">
    <property type="entry name" value="HSV_PORTL"/>
    <property type="match status" value="1"/>
</dbReference>
<reference evidence="7 8" key="1">
    <citation type="journal article" date="2020" name="J. Virol.">
        <title>Characterization of a Novel Alphaherpesvirus Isolated from the Fruit Bat Pteropus lylei in Vietnam.</title>
        <authorList>
            <person name="Inagaki T."/>
            <person name="Yamada S."/>
            <person name="Fujii H."/>
            <person name="Yoshikawa T."/>
            <person name="Shibamura M."/>
            <person name="Harada S."/>
            <person name="Fukushi S."/>
            <person name="Le M.Q."/>
            <person name="Nguyen C.T."/>
            <person name="Nguyen T.T.T."/>
            <person name="Nguyen T.T."/>
            <person name="Nguyen T.T."/>
            <person name="Quach V.T."/>
            <person name="Thong V.D."/>
            <person name="Mori K."/>
            <person name="Sasaki M."/>
            <person name="Setiyono A."/>
            <person name="Handharyani E."/>
            <person name="Takeyama H."/>
            <person name="Hasebe F."/>
            <person name="Saijo M."/>
        </authorList>
    </citation>
    <scope>NUCLEOTIDE SEQUENCE [LARGE SCALE GENOMIC DNA]</scope>
</reference>
<dbReference type="GO" id="GO:0051276">
    <property type="term" value="P:chromosome organization"/>
    <property type="evidence" value="ECO:0007669"/>
    <property type="project" value="InterPro"/>
</dbReference>
<evidence type="ECO:0000313" key="8">
    <source>
        <dbReference type="Proteomes" id="UP001143588"/>
    </source>
</evidence>
<feature type="region of interest" description="Disordered" evidence="6">
    <location>
        <begin position="466"/>
        <end position="487"/>
    </location>
</feature>
<organism evidence="7 8">
    <name type="scientific">pteropodid alphaherpesvirus 2</name>
    <dbReference type="NCBI Taxonomy" id="3118716"/>
    <lineage>
        <taxon>Viruses</taxon>
        <taxon>Duplodnaviria</taxon>
        <taxon>Heunggongvirae</taxon>
        <taxon>Peploviricota</taxon>
        <taxon>Herviviricetes</taxon>
        <taxon>Herpesvirales</taxon>
        <taxon>Orthoherpesviridae</taxon>
        <taxon>Alphaherpesvirinae</taxon>
        <taxon>Simplexvirus</taxon>
        <taxon>Simplexvirus pteropodidalpha2</taxon>
    </lineage>
</organism>
<evidence type="ECO:0000313" key="7">
    <source>
        <dbReference type="EMBL" id="BBM13178.1"/>
    </source>
</evidence>